<dbReference type="InterPro" id="IPR050553">
    <property type="entry name" value="Thioredoxin_ResA/DsbE_sf"/>
</dbReference>
<dbReference type="GO" id="GO:0030313">
    <property type="term" value="C:cell envelope"/>
    <property type="evidence" value="ECO:0007669"/>
    <property type="project" value="UniProtKB-SubCell"/>
</dbReference>
<name>A0A940RTZ4_9ACTN</name>
<comment type="caution">
    <text evidence="7">The sequence shown here is derived from an EMBL/GenBank/DDBJ whole genome shotgun (WGS) entry which is preliminary data.</text>
</comment>
<protein>
    <submittedName>
        <fullName evidence="7">TlpA family protein disulfide reductase</fullName>
    </submittedName>
</protein>
<evidence type="ECO:0000256" key="4">
    <source>
        <dbReference type="ARBA" id="ARBA00023157"/>
    </source>
</evidence>
<keyword evidence="4" id="KW-1015">Disulfide bond</keyword>
<keyword evidence="2" id="KW-0201">Cytochrome c-type biogenesis</keyword>
<dbReference type="GO" id="GO:0016491">
    <property type="term" value="F:oxidoreductase activity"/>
    <property type="evidence" value="ECO:0007669"/>
    <property type="project" value="InterPro"/>
</dbReference>
<feature type="domain" description="Thioredoxin" evidence="6">
    <location>
        <begin position="62"/>
        <end position="209"/>
    </location>
</feature>
<dbReference type="PANTHER" id="PTHR42852:SF6">
    <property type="entry name" value="THIOL:DISULFIDE INTERCHANGE PROTEIN DSBE"/>
    <property type="match status" value="1"/>
</dbReference>
<sequence length="211" mass="22028">MNFGRAPRRSTRSRSRRAARAAVLPVAVVAAALALGACGSGKSGGGGNTNFVASNEDGIDTVPKADRKPVGTIEGKTLDGKTLNVASLKGKVVVINVWGSWCSPCRAEAPNLAKVANETKSKGVQFVGIDTRDTDKGNGVAFEKSFHMPYPSLYDPSGRLLLSGFPKGTLNPQGVPSTVVLDRDGKIAARKLGGLDVSGLRKMLDPLIAEK</sequence>
<organism evidence="7 8">
    <name type="scientific">Streptomyces montanisoli</name>
    <dbReference type="NCBI Taxonomy" id="2798581"/>
    <lineage>
        <taxon>Bacteria</taxon>
        <taxon>Bacillati</taxon>
        <taxon>Actinomycetota</taxon>
        <taxon>Actinomycetes</taxon>
        <taxon>Kitasatosporales</taxon>
        <taxon>Streptomycetaceae</taxon>
        <taxon>Streptomyces</taxon>
    </lineage>
</organism>
<dbReference type="RefSeq" id="WP_209338459.1">
    <property type="nucleotide sequence ID" value="NZ_JAGIQL010000008.1"/>
</dbReference>
<dbReference type="InterPro" id="IPR013740">
    <property type="entry name" value="Redoxin"/>
</dbReference>
<gene>
    <name evidence="7" type="ORF">JFN87_04070</name>
</gene>
<keyword evidence="8" id="KW-1185">Reference proteome</keyword>
<proteinExistence type="predicted"/>
<dbReference type="Proteomes" id="UP000670475">
    <property type="component" value="Unassembled WGS sequence"/>
</dbReference>
<comment type="subcellular location">
    <subcellularLocation>
        <location evidence="1">Cell envelope</location>
    </subcellularLocation>
</comment>
<dbReference type="GO" id="GO:0017004">
    <property type="term" value="P:cytochrome complex assembly"/>
    <property type="evidence" value="ECO:0007669"/>
    <property type="project" value="UniProtKB-KW"/>
</dbReference>
<dbReference type="CDD" id="cd02966">
    <property type="entry name" value="TlpA_like_family"/>
    <property type="match status" value="1"/>
</dbReference>
<evidence type="ECO:0000256" key="1">
    <source>
        <dbReference type="ARBA" id="ARBA00004196"/>
    </source>
</evidence>
<evidence type="ECO:0000256" key="3">
    <source>
        <dbReference type="ARBA" id="ARBA00022968"/>
    </source>
</evidence>
<dbReference type="PANTHER" id="PTHR42852">
    <property type="entry name" value="THIOL:DISULFIDE INTERCHANGE PROTEIN DSBE"/>
    <property type="match status" value="1"/>
</dbReference>
<dbReference type="SUPFAM" id="SSF52833">
    <property type="entry name" value="Thioredoxin-like"/>
    <property type="match status" value="1"/>
</dbReference>
<reference evidence="7" key="1">
    <citation type="submission" date="2021-03" db="EMBL/GenBank/DDBJ databases">
        <title>Whole genome sequence of Streptomyces bomunensis MMS17-BM035.</title>
        <authorList>
            <person name="Lee J.H."/>
        </authorList>
    </citation>
    <scope>NUCLEOTIDE SEQUENCE</scope>
    <source>
        <strain evidence="7">MMS17-BM035</strain>
    </source>
</reference>
<accession>A0A940RTZ4</accession>
<dbReference type="InterPro" id="IPR013766">
    <property type="entry name" value="Thioredoxin_domain"/>
</dbReference>
<evidence type="ECO:0000313" key="8">
    <source>
        <dbReference type="Proteomes" id="UP000670475"/>
    </source>
</evidence>
<dbReference type="AlphaFoldDB" id="A0A940RTZ4"/>
<dbReference type="Gene3D" id="3.40.30.10">
    <property type="entry name" value="Glutaredoxin"/>
    <property type="match status" value="1"/>
</dbReference>
<dbReference type="PROSITE" id="PS51352">
    <property type="entry name" value="THIOREDOXIN_2"/>
    <property type="match status" value="1"/>
</dbReference>
<evidence type="ECO:0000256" key="5">
    <source>
        <dbReference type="ARBA" id="ARBA00023284"/>
    </source>
</evidence>
<keyword evidence="3" id="KW-0812">Transmembrane</keyword>
<keyword evidence="3" id="KW-0735">Signal-anchor</keyword>
<evidence type="ECO:0000313" key="7">
    <source>
        <dbReference type="EMBL" id="MBP0456681.1"/>
    </source>
</evidence>
<evidence type="ECO:0000256" key="2">
    <source>
        <dbReference type="ARBA" id="ARBA00022748"/>
    </source>
</evidence>
<dbReference type="InterPro" id="IPR036249">
    <property type="entry name" value="Thioredoxin-like_sf"/>
</dbReference>
<dbReference type="EMBL" id="JAGIQL010000008">
    <property type="protein sequence ID" value="MBP0456681.1"/>
    <property type="molecule type" value="Genomic_DNA"/>
</dbReference>
<dbReference type="Pfam" id="PF08534">
    <property type="entry name" value="Redoxin"/>
    <property type="match status" value="1"/>
</dbReference>
<evidence type="ECO:0000259" key="6">
    <source>
        <dbReference type="PROSITE" id="PS51352"/>
    </source>
</evidence>
<keyword evidence="5" id="KW-0676">Redox-active center</keyword>